<dbReference type="EMBL" id="OU015567">
    <property type="protein sequence ID" value="CAG5111666.1"/>
    <property type="molecule type" value="Genomic_DNA"/>
</dbReference>
<keyword evidence="4" id="KW-0560">Oxidoreductase</keyword>
<evidence type="ECO:0000256" key="5">
    <source>
        <dbReference type="ARBA" id="ARBA00023008"/>
    </source>
</evidence>
<keyword evidence="5" id="KW-0186">Copper</keyword>
<proteinExistence type="inferred from homology"/>
<feature type="transmembrane region" description="Helical" evidence="7">
    <location>
        <begin position="759"/>
        <end position="782"/>
    </location>
</feature>
<dbReference type="InterPro" id="IPR011706">
    <property type="entry name" value="Cu-oxidase_C"/>
</dbReference>
<dbReference type="Pfam" id="PF07731">
    <property type="entry name" value="Cu-oxidase_2"/>
    <property type="match status" value="1"/>
</dbReference>
<dbReference type="Pfam" id="PF07732">
    <property type="entry name" value="Cu-oxidase_3"/>
    <property type="match status" value="1"/>
</dbReference>
<dbReference type="SUPFAM" id="SSF49503">
    <property type="entry name" value="Cupredoxins"/>
    <property type="match status" value="2"/>
</dbReference>
<keyword evidence="11" id="KW-1185">Reference proteome</keyword>
<dbReference type="EC" id="1.16.3.1" evidence="2"/>
<dbReference type="Proteomes" id="UP001158576">
    <property type="component" value="Chromosome 2"/>
</dbReference>
<evidence type="ECO:0000256" key="6">
    <source>
        <dbReference type="SAM" id="MobiDB-lite"/>
    </source>
</evidence>
<evidence type="ECO:0000313" key="10">
    <source>
        <dbReference type="EMBL" id="CAG5111666.1"/>
    </source>
</evidence>
<keyword evidence="7" id="KW-1133">Transmembrane helix</keyword>
<dbReference type="InterPro" id="IPR033138">
    <property type="entry name" value="Cu_oxidase_CS"/>
</dbReference>
<organism evidence="10 11">
    <name type="scientific">Oikopleura dioica</name>
    <name type="common">Tunicate</name>
    <dbReference type="NCBI Taxonomy" id="34765"/>
    <lineage>
        <taxon>Eukaryota</taxon>
        <taxon>Metazoa</taxon>
        <taxon>Chordata</taxon>
        <taxon>Tunicata</taxon>
        <taxon>Appendicularia</taxon>
        <taxon>Copelata</taxon>
        <taxon>Oikopleuridae</taxon>
        <taxon>Oikopleura</taxon>
    </lineage>
</organism>
<evidence type="ECO:0000259" key="9">
    <source>
        <dbReference type="Pfam" id="PF07732"/>
    </source>
</evidence>
<dbReference type="InterPro" id="IPR002355">
    <property type="entry name" value="Cu_oxidase_Cu_BS"/>
</dbReference>
<feature type="domain" description="Plastocyanin-like" evidence="8">
    <location>
        <begin position="569"/>
        <end position="714"/>
    </location>
</feature>
<dbReference type="InterPro" id="IPR045087">
    <property type="entry name" value="Cu-oxidase_fam"/>
</dbReference>
<dbReference type="Gene3D" id="2.60.40.420">
    <property type="entry name" value="Cupredoxins - blue copper proteins"/>
    <property type="match status" value="3"/>
</dbReference>
<dbReference type="PROSITE" id="PS00080">
    <property type="entry name" value="MULTICOPPER_OXIDASE2"/>
    <property type="match status" value="1"/>
</dbReference>
<gene>
    <name evidence="10" type="ORF">OKIOD_LOCUS14711</name>
</gene>
<reference evidence="10 11" key="1">
    <citation type="submission" date="2021-04" db="EMBL/GenBank/DDBJ databases">
        <authorList>
            <person name="Bliznina A."/>
        </authorList>
    </citation>
    <scope>NUCLEOTIDE SEQUENCE [LARGE SCALE GENOMIC DNA]</scope>
</reference>
<feature type="region of interest" description="Disordered" evidence="6">
    <location>
        <begin position="816"/>
        <end position="835"/>
    </location>
</feature>
<keyword evidence="7" id="KW-0812">Transmembrane</keyword>
<dbReference type="CDD" id="cd13858">
    <property type="entry name" value="CuRO_1_tcLCC2_insect_like"/>
    <property type="match status" value="1"/>
</dbReference>
<accession>A0ABN7T2F8</accession>
<dbReference type="PANTHER" id="PTHR11709">
    <property type="entry name" value="MULTI-COPPER OXIDASE"/>
    <property type="match status" value="1"/>
</dbReference>
<evidence type="ECO:0000256" key="4">
    <source>
        <dbReference type="ARBA" id="ARBA00023002"/>
    </source>
</evidence>
<evidence type="ECO:0000259" key="8">
    <source>
        <dbReference type="Pfam" id="PF07731"/>
    </source>
</evidence>
<evidence type="ECO:0000256" key="3">
    <source>
        <dbReference type="ARBA" id="ARBA00022723"/>
    </source>
</evidence>
<evidence type="ECO:0000313" key="11">
    <source>
        <dbReference type="Proteomes" id="UP001158576"/>
    </source>
</evidence>
<keyword evidence="7" id="KW-0472">Membrane</keyword>
<sequence length="849" mass="97297">MNFLFLIFLHRTFSKPNEEQETKTRQVICHYDEPCNDACTADVCEYFWNIEYRLTNTWRTRDYGQRTNVAKGSLRDFSVTWNHTRHNLDIVQIGLTANTPFLVDQKGNTLNPLNELENLFFTDGQEERRVITTNGHFPGPSVIVNKGAKVIIHVKSALHDQAFTLHWHGQHMMNNYWMDGGAMFSQCPVNSFNEFTYVIEAENTGTHWYHSHKGLQRADGLHGAFIVLEEEEQKDHANKIPFVMTDWYRDDSDFLAAADPYRYGFSGGDRFTGTGARTCTTPEKGFLNGAKVSSYCVDSILVNGHGQFRHKNDSSEFSIGEQFVLPYETETVELKAIHAGFEVPILVRRADSLPIYATGTDGRRIKSTAGHGLIFGVGETWNIESELNGLDEIEFIAEIMVEGYGHVVDPDYQLSPRPFVRVSVKRSSAPFRGERIRNLVALEPWKDMPPPLRPHEGRDVTEFMDYDGNLDHPSFTYLNCPLANYRGFNCVGIMDFLRDESIEADAYQYDPAEIHEEPDQVIELNLNLARGSSINGIKFAYPYRPFFDGIKDEYITPCTEEILGDEGNRTCTQIFTVQKDELVEIRISAAHEITNENSPYEWTYHALHLHGYEFFVQELGFPRLDEHRKIIGLDDALTCIGGSRCPRVEYREDILKTRRLRSKNTVAKNTILVPAMGYAIVRFRATNPGIWPMHCHQLFHNAQGMAVALNVEDKEENKPYSYLPKDFPTCADYDPTTLKKNSLKKTWFKRFLAIITHHIFYSSSISLVLLSALVFVIKSVILPKIKNRHQYKPVKEEDNEDQPLIEHDDLQHALDCPHYTPANENDNDEEDACEHNNIASVFGTEQWND</sequence>
<dbReference type="InterPro" id="IPR008972">
    <property type="entry name" value="Cupredoxin"/>
</dbReference>
<name>A0ABN7T2F8_OIKDI</name>
<evidence type="ECO:0000256" key="7">
    <source>
        <dbReference type="SAM" id="Phobius"/>
    </source>
</evidence>
<evidence type="ECO:0000256" key="2">
    <source>
        <dbReference type="ARBA" id="ARBA00013107"/>
    </source>
</evidence>
<dbReference type="PROSITE" id="PS00079">
    <property type="entry name" value="MULTICOPPER_OXIDASE1"/>
    <property type="match status" value="1"/>
</dbReference>
<evidence type="ECO:0000256" key="1">
    <source>
        <dbReference type="ARBA" id="ARBA00010609"/>
    </source>
</evidence>
<keyword evidence="3" id="KW-0479">Metal-binding</keyword>
<comment type="similarity">
    <text evidence="1">Belongs to the multicopper oxidase family.</text>
</comment>
<feature type="domain" description="Plastocyanin-like" evidence="9">
    <location>
        <begin position="123"/>
        <end position="231"/>
    </location>
</feature>
<dbReference type="PANTHER" id="PTHR11709:SF394">
    <property type="entry name" value="FI03373P-RELATED"/>
    <property type="match status" value="1"/>
</dbReference>
<protein>
    <recommendedName>
        <fullName evidence="2">ferroxidase</fullName>
        <ecNumber evidence="2">1.16.3.1</ecNumber>
    </recommendedName>
</protein>
<dbReference type="InterPro" id="IPR011707">
    <property type="entry name" value="Cu-oxidase-like_N"/>
</dbReference>